<comment type="caution">
    <text evidence="1">The sequence shown here is derived from an EMBL/GenBank/DDBJ whole genome shotgun (WGS) entry which is preliminary data.</text>
</comment>
<sequence>MDSSALFAGVRLDKKRFAADIKRFKRKKDPSFDNAAYDSTIEMKQEIHSLFNPEESIEGAKKRVKKNRDEAAENVNVFTASMVPTGVLKPEVQEQERVGAKKIEVAGVLRKKYRIHVSGDNVPAPLIGFEQLHSQYGCKRYLITNIIDAGYKEPTSIQRQAIPVLLEGRECFACAPTGSGKTLAFMLPIIMRLKVPSKAGIRALVLSPTRELALQITKEFKKLAYGRKFRIRLLTKALAKCVDLKDLPCDILVSTPLRLHYLIRESKIDLSCVEYFVLDESDKLFEMGFIQQIDSVVNACGNPSIVRSLFSATLPDYVEELARTIMHDAVRIIIGEKNSASQTVKQQLVFVGSEEGKLLAIRQFLEGLQPPVLVFVQSKDRARELHKELAFDGIHVDSSHADRTQAQRESAVEKFREGKTWVLITTDVMCRGMDFKGVNCVINYDFPQTTSTYIHRIGRSGRAGRPGKAVTFYTESDVPFLRPIANVMKASGINVPSWMLSLPKRIRKHPLGRDPIEKKGVQF</sequence>
<protein>
    <submittedName>
        <fullName evidence="1">Uncharacterized protein</fullName>
    </submittedName>
</protein>
<name>A0ACC2DH44_DIPCM</name>
<proteinExistence type="predicted"/>
<organism evidence="1 2">
    <name type="scientific">Diphasiastrum complanatum</name>
    <name type="common">Issler's clubmoss</name>
    <name type="synonym">Lycopodium complanatum</name>
    <dbReference type="NCBI Taxonomy" id="34168"/>
    <lineage>
        <taxon>Eukaryota</taxon>
        <taxon>Viridiplantae</taxon>
        <taxon>Streptophyta</taxon>
        <taxon>Embryophyta</taxon>
        <taxon>Tracheophyta</taxon>
        <taxon>Lycopodiopsida</taxon>
        <taxon>Lycopodiales</taxon>
        <taxon>Lycopodiaceae</taxon>
        <taxon>Lycopodioideae</taxon>
        <taxon>Diphasiastrum</taxon>
    </lineage>
</organism>
<accession>A0ACC2DH44</accession>
<dbReference type="Proteomes" id="UP001162992">
    <property type="component" value="Chromosome 6"/>
</dbReference>
<dbReference type="EMBL" id="CM055097">
    <property type="protein sequence ID" value="KAJ7553510.1"/>
    <property type="molecule type" value="Genomic_DNA"/>
</dbReference>
<keyword evidence="2" id="KW-1185">Reference proteome</keyword>
<evidence type="ECO:0000313" key="2">
    <source>
        <dbReference type="Proteomes" id="UP001162992"/>
    </source>
</evidence>
<evidence type="ECO:0000313" key="1">
    <source>
        <dbReference type="EMBL" id="KAJ7553510.1"/>
    </source>
</evidence>
<reference evidence="2" key="1">
    <citation type="journal article" date="2024" name="Proc. Natl. Acad. Sci. U.S.A.">
        <title>Extraordinary preservation of gene collinearity over three hundred million years revealed in homosporous lycophytes.</title>
        <authorList>
            <person name="Li C."/>
            <person name="Wickell D."/>
            <person name="Kuo L.Y."/>
            <person name="Chen X."/>
            <person name="Nie B."/>
            <person name="Liao X."/>
            <person name="Peng D."/>
            <person name="Ji J."/>
            <person name="Jenkins J."/>
            <person name="Williams M."/>
            <person name="Shu S."/>
            <person name="Plott C."/>
            <person name="Barry K."/>
            <person name="Rajasekar S."/>
            <person name="Grimwood J."/>
            <person name="Han X."/>
            <person name="Sun S."/>
            <person name="Hou Z."/>
            <person name="He W."/>
            <person name="Dai G."/>
            <person name="Sun C."/>
            <person name="Schmutz J."/>
            <person name="Leebens-Mack J.H."/>
            <person name="Li F.W."/>
            <person name="Wang L."/>
        </authorList>
    </citation>
    <scope>NUCLEOTIDE SEQUENCE [LARGE SCALE GENOMIC DNA]</scope>
    <source>
        <strain evidence="2">cv. PW_Plant_1</strain>
    </source>
</reference>
<gene>
    <name evidence="1" type="ORF">O6H91_06G100900</name>
</gene>